<dbReference type="Proteomes" id="UP000287651">
    <property type="component" value="Unassembled WGS sequence"/>
</dbReference>
<evidence type="ECO:0000256" key="8">
    <source>
        <dbReference type="ARBA" id="ARBA00022777"/>
    </source>
</evidence>
<keyword evidence="9" id="KW-0067">ATP-binding</keyword>
<comment type="subcellular location">
    <subcellularLocation>
        <location evidence="1">Cell membrane</location>
        <topology evidence="1">Lipid-anchor</topology>
    </subcellularLocation>
</comment>
<dbReference type="Pfam" id="PF07714">
    <property type="entry name" value="PK_Tyr_Ser-Thr"/>
    <property type="match status" value="1"/>
</dbReference>
<feature type="region of interest" description="Disordered" evidence="14">
    <location>
        <begin position="1"/>
        <end position="51"/>
    </location>
</feature>
<dbReference type="GO" id="GO:0009742">
    <property type="term" value="P:brassinosteroid mediated signaling pathway"/>
    <property type="evidence" value="ECO:0007669"/>
    <property type="project" value="InterPro"/>
</dbReference>
<dbReference type="GO" id="GO:0004674">
    <property type="term" value="F:protein serine/threonine kinase activity"/>
    <property type="evidence" value="ECO:0007669"/>
    <property type="project" value="UniProtKB-KW"/>
</dbReference>
<evidence type="ECO:0000256" key="3">
    <source>
        <dbReference type="ARBA" id="ARBA00022475"/>
    </source>
</evidence>
<comment type="caution">
    <text evidence="17">The sequence shown here is derived from an EMBL/GenBank/DDBJ whole genome shotgun (WGS) entry which is preliminary data.</text>
</comment>
<dbReference type="GO" id="GO:0005886">
    <property type="term" value="C:plasma membrane"/>
    <property type="evidence" value="ECO:0007669"/>
    <property type="project" value="UniProtKB-SubCell"/>
</dbReference>
<reference evidence="17 18" key="1">
    <citation type="journal article" date="2014" name="Agronomy (Basel)">
        <title>A Draft Genome Sequence for Ensete ventricosum, the Drought-Tolerant Tree Against Hunger.</title>
        <authorList>
            <person name="Harrison J."/>
            <person name="Moore K.A."/>
            <person name="Paszkiewicz K."/>
            <person name="Jones T."/>
            <person name="Grant M."/>
            <person name="Ambacheew D."/>
            <person name="Muzemil S."/>
            <person name="Studholme D.J."/>
        </authorList>
    </citation>
    <scope>NUCLEOTIDE SEQUENCE [LARGE SCALE GENOMIC DNA]</scope>
</reference>
<evidence type="ECO:0000256" key="1">
    <source>
        <dbReference type="ARBA" id="ARBA00004193"/>
    </source>
</evidence>
<evidence type="ECO:0000256" key="13">
    <source>
        <dbReference type="ARBA" id="ARBA00048679"/>
    </source>
</evidence>
<dbReference type="Gene3D" id="1.25.40.10">
    <property type="entry name" value="Tetratricopeptide repeat domain"/>
    <property type="match status" value="1"/>
</dbReference>
<keyword evidence="10" id="KW-0472">Membrane</keyword>
<keyword evidence="11" id="KW-0449">Lipoprotein</keyword>
<keyword evidence="4" id="KW-0723">Serine/threonine-protein kinase</keyword>
<evidence type="ECO:0000259" key="16">
    <source>
        <dbReference type="Pfam" id="PF25575"/>
    </source>
</evidence>
<dbReference type="InterPro" id="IPR011990">
    <property type="entry name" value="TPR-like_helical_dom_sf"/>
</dbReference>
<organism evidence="17 18">
    <name type="scientific">Ensete ventricosum</name>
    <name type="common">Abyssinian banana</name>
    <name type="synonym">Musa ensete</name>
    <dbReference type="NCBI Taxonomy" id="4639"/>
    <lineage>
        <taxon>Eukaryota</taxon>
        <taxon>Viridiplantae</taxon>
        <taxon>Streptophyta</taxon>
        <taxon>Embryophyta</taxon>
        <taxon>Tracheophyta</taxon>
        <taxon>Spermatophyta</taxon>
        <taxon>Magnoliopsida</taxon>
        <taxon>Liliopsida</taxon>
        <taxon>Zingiberales</taxon>
        <taxon>Musaceae</taxon>
        <taxon>Ensete</taxon>
    </lineage>
</organism>
<feature type="domain" description="Serine-threonine/tyrosine-protein kinase catalytic" evidence="15">
    <location>
        <begin position="92"/>
        <end position="168"/>
    </location>
</feature>
<evidence type="ECO:0000256" key="12">
    <source>
        <dbReference type="ARBA" id="ARBA00047899"/>
    </source>
</evidence>
<keyword evidence="6" id="KW-0519">Myristate</keyword>
<dbReference type="AlphaFoldDB" id="A0A427ASX4"/>
<dbReference type="InterPro" id="IPR001245">
    <property type="entry name" value="Ser-Thr/Tyr_kinase_cat_dom"/>
</dbReference>
<dbReference type="EC" id="2.7.11.1" evidence="2"/>
<feature type="compositionally biased region" description="Basic residues" evidence="14">
    <location>
        <begin position="25"/>
        <end position="44"/>
    </location>
</feature>
<dbReference type="Pfam" id="PF25575">
    <property type="entry name" value="TPR_BSK1_C"/>
    <property type="match status" value="1"/>
</dbReference>
<evidence type="ECO:0000256" key="2">
    <source>
        <dbReference type="ARBA" id="ARBA00012513"/>
    </source>
</evidence>
<sequence>MGACCSSLPPGNHHPEPAADDEQNHHHHNIRLNRRRRRRRRQQRRSFSLGAGEGGEVPAFAEFSLEELKAATNGFGAESIVSESSDKVPNLVYKGRLQNRRWIAVKKFARTTWPDPKQFAEEAWGVGKLRHRRLANLIGYCCDGDNRLLVAEYMPNDTLAKHLKKWNPGLYKESLRSGVPSLICTKPSISSGTLKMLVMTLIRMGVTIKDLSWCFLSFQEWTQQMKDLLEVRKRGDFTFRCKDFKAAIDCYSQFIDAGTIVSPTVYARRSLCHLMCDQPDSALQDGMQAQCIYPDWPTAFYMQAVALAKLNMQSDAMDMLHEATSLEEKMQKDGKSP</sequence>
<evidence type="ECO:0000256" key="10">
    <source>
        <dbReference type="ARBA" id="ARBA00023136"/>
    </source>
</evidence>
<evidence type="ECO:0000259" key="15">
    <source>
        <dbReference type="Pfam" id="PF07714"/>
    </source>
</evidence>
<evidence type="ECO:0000256" key="6">
    <source>
        <dbReference type="ARBA" id="ARBA00022707"/>
    </source>
</evidence>
<evidence type="ECO:0000313" key="17">
    <source>
        <dbReference type="EMBL" id="RRT79311.1"/>
    </source>
</evidence>
<dbReference type="Gene3D" id="3.30.200.20">
    <property type="entry name" value="Phosphorylase Kinase, domain 1"/>
    <property type="match status" value="1"/>
</dbReference>
<evidence type="ECO:0000256" key="9">
    <source>
        <dbReference type="ARBA" id="ARBA00022840"/>
    </source>
</evidence>
<keyword evidence="8" id="KW-0418">Kinase</keyword>
<proteinExistence type="predicted"/>
<dbReference type="SUPFAM" id="SSF48452">
    <property type="entry name" value="TPR-like"/>
    <property type="match status" value="1"/>
</dbReference>
<protein>
    <recommendedName>
        <fullName evidence="2">non-specific serine/threonine protein kinase</fullName>
        <ecNumber evidence="2">2.7.11.1</ecNumber>
    </recommendedName>
</protein>
<gene>
    <name evidence="17" type="ORF">B296_00020543</name>
</gene>
<comment type="catalytic activity">
    <reaction evidence="12">
        <text>L-threonyl-[protein] + ATP = O-phospho-L-threonyl-[protein] + ADP + H(+)</text>
        <dbReference type="Rhea" id="RHEA:46608"/>
        <dbReference type="Rhea" id="RHEA-COMP:11060"/>
        <dbReference type="Rhea" id="RHEA-COMP:11605"/>
        <dbReference type="ChEBI" id="CHEBI:15378"/>
        <dbReference type="ChEBI" id="CHEBI:30013"/>
        <dbReference type="ChEBI" id="CHEBI:30616"/>
        <dbReference type="ChEBI" id="CHEBI:61977"/>
        <dbReference type="ChEBI" id="CHEBI:456216"/>
        <dbReference type="EC" id="2.7.11.1"/>
    </reaction>
</comment>
<evidence type="ECO:0000313" key="18">
    <source>
        <dbReference type="Proteomes" id="UP000287651"/>
    </source>
</evidence>
<dbReference type="InterPro" id="IPR045845">
    <property type="entry name" value="BSK"/>
</dbReference>
<dbReference type="GO" id="GO:0005524">
    <property type="term" value="F:ATP binding"/>
    <property type="evidence" value="ECO:0007669"/>
    <property type="project" value="UniProtKB-KW"/>
</dbReference>
<dbReference type="EMBL" id="AMZH03001435">
    <property type="protein sequence ID" value="RRT79311.1"/>
    <property type="molecule type" value="Genomic_DNA"/>
</dbReference>
<accession>A0A427ASX4</accession>
<dbReference type="InterPro" id="IPR058209">
    <property type="entry name" value="TPR_BSK1_C"/>
</dbReference>
<name>A0A427ASX4_ENSVE</name>
<dbReference type="PANTHER" id="PTHR45863">
    <property type="entry name" value="SERINE/THREONINE-PROTEIN KINASE BSK5"/>
    <property type="match status" value="1"/>
</dbReference>
<feature type="domain" description="Serine/threonine-protein kinase BSK1-like TPR repeats" evidence="16">
    <location>
        <begin position="215"/>
        <end position="304"/>
    </location>
</feature>
<evidence type="ECO:0000256" key="11">
    <source>
        <dbReference type="ARBA" id="ARBA00023288"/>
    </source>
</evidence>
<keyword evidence="5" id="KW-0808">Transferase</keyword>
<dbReference type="PANTHER" id="PTHR45863:SF22">
    <property type="entry name" value="SERINE_THREONINE-PROTEIN KINASE BSK1"/>
    <property type="match status" value="1"/>
</dbReference>
<keyword evidence="3" id="KW-1003">Cell membrane</keyword>
<evidence type="ECO:0000256" key="7">
    <source>
        <dbReference type="ARBA" id="ARBA00022741"/>
    </source>
</evidence>
<comment type="catalytic activity">
    <reaction evidence="13">
        <text>L-seryl-[protein] + ATP = O-phospho-L-seryl-[protein] + ADP + H(+)</text>
        <dbReference type="Rhea" id="RHEA:17989"/>
        <dbReference type="Rhea" id="RHEA-COMP:9863"/>
        <dbReference type="Rhea" id="RHEA-COMP:11604"/>
        <dbReference type="ChEBI" id="CHEBI:15378"/>
        <dbReference type="ChEBI" id="CHEBI:29999"/>
        <dbReference type="ChEBI" id="CHEBI:30616"/>
        <dbReference type="ChEBI" id="CHEBI:83421"/>
        <dbReference type="ChEBI" id="CHEBI:456216"/>
        <dbReference type="EC" id="2.7.11.1"/>
    </reaction>
</comment>
<evidence type="ECO:0000256" key="14">
    <source>
        <dbReference type="SAM" id="MobiDB-lite"/>
    </source>
</evidence>
<keyword evidence="7" id="KW-0547">Nucleotide-binding</keyword>
<dbReference type="InterPro" id="IPR011009">
    <property type="entry name" value="Kinase-like_dom_sf"/>
</dbReference>
<dbReference type="FunFam" id="1.25.40.10:FF:000016">
    <property type="entry name" value="probable serine/threonine-protein kinase At4g35230"/>
    <property type="match status" value="1"/>
</dbReference>
<evidence type="ECO:0000256" key="4">
    <source>
        <dbReference type="ARBA" id="ARBA00022527"/>
    </source>
</evidence>
<dbReference type="FunFam" id="3.30.200.20:FF:000154">
    <property type="entry name" value="probable serine/threonine-protein kinase At4g35230"/>
    <property type="match status" value="1"/>
</dbReference>
<dbReference type="SUPFAM" id="SSF56112">
    <property type="entry name" value="Protein kinase-like (PK-like)"/>
    <property type="match status" value="1"/>
</dbReference>
<evidence type="ECO:0000256" key="5">
    <source>
        <dbReference type="ARBA" id="ARBA00022679"/>
    </source>
</evidence>